<accession>A0A1V8SX46</accession>
<dbReference type="AlphaFoldDB" id="A0A1V8SX46"/>
<evidence type="ECO:0000256" key="1">
    <source>
        <dbReference type="ARBA" id="ARBA00001936"/>
    </source>
</evidence>
<dbReference type="Gene3D" id="3.60.10.10">
    <property type="entry name" value="Endonuclease/exonuclease/phosphatase"/>
    <property type="match status" value="1"/>
</dbReference>
<dbReference type="STRING" id="1507870.A0A1V8SX46"/>
<name>A0A1V8SX46_9PEZI</name>
<keyword evidence="13" id="KW-1185">Reference proteome</keyword>
<dbReference type="InParanoid" id="A0A1V8SX46"/>
<organism evidence="12 13">
    <name type="scientific">Cryoendolithus antarcticus</name>
    <dbReference type="NCBI Taxonomy" id="1507870"/>
    <lineage>
        <taxon>Eukaryota</taxon>
        <taxon>Fungi</taxon>
        <taxon>Dikarya</taxon>
        <taxon>Ascomycota</taxon>
        <taxon>Pezizomycotina</taxon>
        <taxon>Dothideomycetes</taxon>
        <taxon>Dothideomycetidae</taxon>
        <taxon>Cladosporiales</taxon>
        <taxon>Cladosporiaceae</taxon>
        <taxon>Cryoendolithus</taxon>
    </lineage>
</organism>
<evidence type="ECO:0000256" key="10">
    <source>
        <dbReference type="ARBA" id="ARBA00023242"/>
    </source>
</evidence>
<sequence>MDEVIKQQISIINNKIKTDVPWEQDESCPQPFHLYDSSASQWFAHTSTARQLPTSAEITHLELFSWNIDFMLPFGDSRMGAALAHLQSLISKLPESTAPVIFLQECTPSDLRLLASTPWIQQSFAVTDLENSMWANGHYGTTTLISRKCPVQQVFRVHFSATNQERDGLFADLLLNDQQIFRLCNAHLESLALKPPLRPKQMELIAAHLHSPSIPFALVAGDFNAIEPFDRSLHTDTKLTDAFLSLGGVEDTEEGYTWGQQAATHLREQFGCSRMDKIFFRGDGARCVGFESFGQGVELQDPTEGERITGLGFDKAWITDHLGVRARFEVIAAGNGQVEGGRGRL</sequence>
<comment type="subcellular location">
    <subcellularLocation>
        <location evidence="3">Nucleus</location>
        <location evidence="3">PML body</location>
    </subcellularLocation>
</comment>
<dbReference type="GO" id="GO:0070260">
    <property type="term" value="F:5'-tyrosyl-DNA phosphodiesterase activity"/>
    <property type="evidence" value="ECO:0007669"/>
    <property type="project" value="TreeGrafter"/>
</dbReference>
<dbReference type="PANTHER" id="PTHR15822">
    <property type="entry name" value="TRAF AND TNF RECEPTOR-ASSOCIATED PROTEIN"/>
    <property type="match status" value="1"/>
</dbReference>
<evidence type="ECO:0000256" key="3">
    <source>
        <dbReference type="ARBA" id="ARBA00004322"/>
    </source>
</evidence>
<evidence type="ECO:0000256" key="6">
    <source>
        <dbReference type="ARBA" id="ARBA00022763"/>
    </source>
</evidence>
<dbReference type="SUPFAM" id="SSF56219">
    <property type="entry name" value="DNase I-like"/>
    <property type="match status" value="1"/>
</dbReference>
<dbReference type="PANTHER" id="PTHR15822:SF4">
    <property type="entry name" value="TYROSYL-DNA PHOSPHODIESTERASE 2"/>
    <property type="match status" value="1"/>
</dbReference>
<evidence type="ECO:0000256" key="4">
    <source>
        <dbReference type="ARBA" id="ARBA00022722"/>
    </source>
</evidence>
<keyword evidence="6" id="KW-0227">DNA damage</keyword>
<dbReference type="GO" id="GO:0005737">
    <property type="term" value="C:cytoplasm"/>
    <property type="evidence" value="ECO:0007669"/>
    <property type="project" value="TreeGrafter"/>
</dbReference>
<evidence type="ECO:0000313" key="13">
    <source>
        <dbReference type="Proteomes" id="UP000192596"/>
    </source>
</evidence>
<feature type="domain" description="Endonuclease/exonuclease/phosphatase" evidence="11">
    <location>
        <begin position="65"/>
        <end position="321"/>
    </location>
</feature>
<comment type="cofactor">
    <cofactor evidence="1">
        <name>Mn(2+)</name>
        <dbReference type="ChEBI" id="CHEBI:29035"/>
    </cofactor>
</comment>
<keyword evidence="9" id="KW-0234">DNA repair</keyword>
<dbReference type="GO" id="GO:0003697">
    <property type="term" value="F:single-stranded DNA binding"/>
    <property type="evidence" value="ECO:0007669"/>
    <property type="project" value="TreeGrafter"/>
</dbReference>
<comment type="caution">
    <text evidence="12">The sequence shown here is derived from an EMBL/GenBank/DDBJ whole genome shotgun (WGS) entry which is preliminary data.</text>
</comment>
<dbReference type="EMBL" id="NAJO01000024">
    <property type="protein sequence ID" value="OQO03727.1"/>
    <property type="molecule type" value="Genomic_DNA"/>
</dbReference>
<dbReference type="InterPro" id="IPR005135">
    <property type="entry name" value="Endo/exonuclease/phosphatase"/>
</dbReference>
<dbReference type="InterPro" id="IPR036691">
    <property type="entry name" value="Endo/exonu/phosph_ase_sf"/>
</dbReference>
<evidence type="ECO:0000256" key="9">
    <source>
        <dbReference type="ARBA" id="ARBA00023204"/>
    </source>
</evidence>
<keyword evidence="10" id="KW-0539">Nucleus</keyword>
<dbReference type="CDD" id="cd09080">
    <property type="entry name" value="TDP2"/>
    <property type="match status" value="1"/>
</dbReference>
<gene>
    <name evidence="12" type="ORF">B0A48_10392</name>
</gene>
<keyword evidence="4" id="KW-0540">Nuclease</keyword>
<evidence type="ECO:0000313" key="12">
    <source>
        <dbReference type="EMBL" id="OQO03727.1"/>
    </source>
</evidence>
<evidence type="ECO:0000259" key="11">
    <source>
        <dbReference type="Pfam" id="PF03372"/>
    </source>
</evidence>
<evidence type="ECO:0000256" key="8">
    <source>
        <dbReference type="ARBA" id="ARBA00022842"/>
    </source>
</evidence>
<dbReference type="GO" id="GO:0046872">
    <property type="term" value="F:metal ion binding"/>
    <property type="evidence" value="ECO:0007669"/>
    <property type="project" value="UniProtKB-KW"/>
</dbReference>
<evidence type="ECO:0000256" key="5">
    <source>
        <dbReference type="ARBA" id="ARBA00022723"/>
    </source>
</evidence>
<keyword evidence="8" id="KW-0460">Magnesium</keyword>
<keyword evidence="7" id="KW-0378">Hydrolase</keyword>
<dbReference type="Pfam" id="PF03372">
    <property type="entry name" value="Exo_endo_phos"/>
    <property type="match status" value="1"/>
</dbReference>
<dbReference type="OrthoDB" id="9975959at2759"/>
<dbReference type="Proteomes" id="UP000192596">
    <property type="component" value="Unassembled WGS sequence"/>
</dbReference>
<protein>
    <recommendedName>
        <fullName evidence="11">Endonuclease/exonuclease/phosphatase domain-containing protein</fullName>
    </recommendedName>
</protein>
<evidence type="ECO:0000256" key="2">
    <source>
        <dbReference type="ARBA" id="ARBA00001946"/>
    </source>
</evidence>
<comment type="cofactor">
    <cofactor evidence="2">
        <name>Mg(2+)</name>
        <dbReference type="ChEBI" id="CHEBI:18420"/>
    </cofactor>
</comment>
<keyword evidence="5" id="KW-0479">Metal-binding</keyword>
<proteinExistence type="predicted"/>
<dbReference type="GO" id="GO:0006302">
    <property type="term" value="P:double-strand break repair"/>
    <property type="evidence" value="ECO:0007669"/>
    <property type="project" value="TreeGrafter"/>
</dbReference>
<reference evidence="13" key="1">
    <citation type="submission" date="2017-03" db="EMBL/GenBank/DDBJ databases">
        <title>Genomes of endolithic fungi from Antarctica.</title>
        <authorList>
            <person name="Coleine C."/>
            <person name="Masonjones S."/>
            <person name="Stajich J.E."/>
        </authorList>
    </citation>
    <scope>NUCLEOTIDE SEQUENCE [LARGE SCALE GENOMIC DNA]</scope>
    <source>
        <strain evidence="13">CCFEE 5527</strain>
    </source>
</reference>
<dbReference type="GO" id="GO:0004518">
    <property type="term" value="F:nuclease activity"/>
    <property type="evidence" value="ECO:0007669"/>
    <property type="project" value="UniProtKB-KW"/>
</dbReference>
<dbReference type="InterPro" id="IPR051547">
    <property type="entry name" value="TDP2-like"/>
</dbReference>
<evidence type="ECO:0000256" key="7">
    <source>
        <dbReference type="ARBA" id="ARBA00022801"/>
    </source>
</evidence>